<protein>
    <submittedName>
        <fullName evidence="2">Uncharacterized protein</fullName>
    </submittedName>
</protein>
<name>A0AAE2CAZ0_9LAMI</name>
<gene>
    <name evidence="2" type="ORF">Salat_2665300</name>
</gene>
<reference evidence="2" key="2">
    <citation type="journal article" date="2024" name="Plant">
        <title>Genomic evolution and insights into agronomic trait innovations of Sesamum species.</title>
        <authorList>
            <person name="Miao H."/>
            <person name="Wang L."/>
            <person name="Qu L."/>
            <person name="Liu H."/>
            <person name="Sun Y."/>
            <person name="Le M."/>
            <person name="Wang Q."/>
            <person name="Wei S."/>
            <person name="Zheng Y."/>
            <person name="Lin W."/>
            <person name="Duan Y."/>
            <person name="Cao H."/>
            <person name="Xiong S."/>
            <person name="Wang X."/>
            <person name="Wei L."/>
            <person name="Li C."/>
            <person name="Ma Q."/>
            <person name="Ju M."/>
            <person name="Zhao R."/>
            <person name="Li G."/>
            <person name="Mu C."/>
            <person name="Tian Q."/>
            <person name="Mei H."/>
            <person name="Zhang T."/>
            <person name="Gao T."/>
            <person name="Zhang H."/>
        </authorList>
    </citation>
    <scope>NUCLEOTIDE SEQUENCE</scope>
    <source>
        <strain evidence="2">3651</strain>
    </source>
</reference>
<comment type="caution">
    <text evidence="2">The sequence shown here is derived from an EMBL/GenBank/DDBJ whole genome shotgun (WGS) entry which is preliminary data.</text>
</comment>
<sequence length="152" mass="17523">MDLVSDIGSVHASRLDKIVWTPYMEHRSRRSRDDYEDTTDTQSSQIGTPPTSTYSGLSGSKCQERRRSITLQWKKCENMDKLNESLQGKIDQGGPKATADIECCIDELTKFQDLPNSIFTTALECFHSHNTRTIFLRLDDENKLRWLYSLQK</sequence>
<dbReference type="Proteomes" id="UP001293254">
    <property type="component" value="Unassembled WGS sequence"/>
</dbReference>
<accession>A0AAE2CAZ0</accession>
<evidence type="ECO:0000256" key="1">
    <source>
        <dbReference type="SAM" id="MobiDB-lite"/>
    </source>
</evidence>
<organism evidence="2 3">
    <name type="scientific">Sesamum alatum</name>
    <dbReference type="NCBI Taxonomy" id="300844"/>
    <lineage>
        <taxon>Eukaryota</taxon>
        <taxon>Viridiplantae</taxon>
        <taxon>Streptophyta</taxon>
        <taxon>Embryophyta</taxon>
        <taxon>Tracheophyta</taxon>
        <taxon>Spermatophyta</taxon>
        <taxon>Magnoliopsida</taxon>
        <taxon>eudicotyledons</taxon>
        <taxon>Gunneridae</taxon>
        <taxon>Pentapetalae</taxon>
        <taxon>asterids</taxon>
        <taxon>lamiids</taxon>
        <taxon>Lamiales</taxon>
        <taxon>Pedaliaceae</taxon>
        <taxon>Sesamum</taxon>
    </lineage>
</organism>
<reference evidence="2" key="1">
    <citation type="submission" date="2020-06" db="EMBL/GenBank/DDBJ databases">
        <authorList>
            <person name="Li T."/>
            <person name="Hu X."/>
            <person name="Zhang T."/>
            <person name="Song X."/>
            <person name="Zhang H."/>
            <person name="Dai N."/>
            <person name="Sheng W."/>
            <person name="Hou X."/>
            <person name="Wei L."/>
        </authorList>
    </citation>
    <scope>NUCLEOTIDE SEQUENCE</scope>
    <source>
        <strain evidence="2">3651</strain>
        <tissue evidence="2">Leaf</tissue>
    </source>
</reference>
<proteinExistence type="predicted"/>
<evidence type="ECO:0000313" key="3">
    <source>
        <dbReference type="Proteomes" id="UP001293254"/>
    </source>
</evidence>
<dbReference type="EMBL" id="JACGWO010000011">
    <property type="protein sequence ID" value="KAK4415579.1"/>
    <property type="molecule type" value="Genomic_DNA"/>
</dbReference>
<dbReference type="AlphaFoldDB" id="A0AAE2CAZ0"/>
<feature type="compositionally biased region" description="Polar residues" evidence="1">
    <location>
        <begin position="40"/>
        <end position="61"/>
    </location>
</feature>
<evidence type="ECO:0000313" key="2">
    <source>
        <dbReference type="EMBL" id="KAK4415579.1"/>
    </source>
</evidence>
<feature type="region of interest" description="Disordered" evidence="1">
    <location>
        <begin position="29"/>
        <end position="63"/>
    </location>
</feature>
<keyword evidence="3" id="KW-1185">Reference proteome</keyword>